<evidence type="ECO:0000256" key="2">
    <source>
        <dbReference type="ARBA" id="ARBA00023315"/>
    </source>
</evidence>
<dbReference type="CDD" id="cd04301">
    <property type="entry name" value="NAT_SF"/>
    <property type="match status" value="1"/>
</dbReference>
<dbReference type="InterPro" id="IPR050832">
    <property type="entry name" value="Bact_Acetyltransf"/>
</dbReference>
<keyword evidence="1" id="KW-0808">Transferase</keyword>
<evidence type="ECO:0000259" key="3">
    <source>
        <dbReference type="PROSITE" id="PS51186"/>
    </source>
</evidence>
<dbReference type="Gene3D" id="3.40.630.30">
    <property type="match status" value="1"/>
</dbReference>
<protein>
    <submittedName>
        <fullName evidence="4">GNAT family N-acetyltransferase</fullName>
    </submittedName>
</protein>
<dbReference type="InterPro" id="IPR000182">
    <property type="entry name" value="GNAT_dom"/>
</dbReference>
<keyword evidence="5" id="KW-1185">Reference proteome</keyword>
<evidence type="ECO:0000313" key="5">
    <source>
        <dbReference type="Proteomes" id="UP001205890"/>
    </source>
</evidence>
<reference evidence="4 5" key="1">
    <citation type="submission" date="2022-07" db="EMBL/GenBank/DDBJ databases">
        <authorList>
            <person name="Li W.-J."/>
            <person name="Deng Q.-Q."/>
        </authorList>
    </citation>
    <scope>NUCLEOTIDE SEQUENCE [LARGE SCALE GENOMIC DNA]</scope>
    <source>
        <strain evidence="4 5">SYSU M60028</strain>
    </source>
</reference>
<comment type="caution">
    <text evidence="4">The sequence shown here is derived from an EMBL/GenBank/DDBJ whole genome shotgun (WGS) entry which is preliminary data.</text>
</comment>
<sequence length="300" mass="32248">MATIIRPARESDLEVADALVVASINDLTQRHGFGTIASPSPPLFQRFSLRDDPEGLWVAEDGGEIVGFAFSWTTEDFWFLAQLFVSPDRQADGLGGRMIAKTLEHAGARGARYRTLITFAFNRASQGLYMRHGLRPLTPLYVMSGPREVVAGRLKESGIVAEPLDPDDASSDWLRAIDEASLGVSRARHHAYMLGAGGLQGFAFRAGGERFGHAYVGADGHVGPIAAREAGQLPEALTAALALACRTPRERVSAFLPGSSPAALTAALDAGLRIALPMLLMGDALPRPWDRYCPRNPGIM</sequence>
<dbReference type="PANTHER" id="PTHR43877">
    <property type="entry name" value="AMINOALKYLPHOSPHONATE N-ACETYLTRANSFERASE-RELATED-RELATED"/>
    <property type="match status" value="1"/>
</dbReference>
<keyword evidence="2" id="KW-0012">Acyltransferase</keyword>
<dbReference type="Pfam" id="PF00583">
    <property type="entry name" value="Acetyltransf_1"/>
    <property type="match status" value="1"/>
</dbReference>
<gene>
    <name evidence="4" type="ORF">NK718_01330</name>
</gene>
<dbReference type="RefSeq" id="WP_254737804.1">
    <property type="nucleotide sequence ID" value="NZ_JANCLU010000001.1"/>
</dbReference>
<dbReference type="InterPro" id="IPR016181">
    <property type="entry name" value="Acyl_CoA_acyltransferase"/>
</dbReference>
<accession>A0ABT1L8A5</accession>
<dbReference type="Proteomes" id="UP001205890">
    <property type="component" value="Unassembled WGS sequence"/>
</dbReference>
<evidence type="ECO:0000313" key="4">
    <source>
        <dbReference type="EMBL" id="MCP8937148.1"/>
    </source>
</evidence>
<feature type="domain" description="N-acetyltransferase" evidence="3">
    <location>
        <begin position="3"/>
        <end position="156"/>
    </location>
</feature>
<dbReference type="SUPFAM" id="SSF55729">
    <property type="entry name" value="Acyl-CoA N-acyltransferases (Nat)"/>
    <property type="match status" value="1"/>
</dbReference>
<proteinExistence type="predicted"/>
<dbReference type="PROSITE" id="PS51186">
    <property type="entry name" value="GNAT"/>
    <property type="match status" value="1"/>
</dbReference>
<name>A0ABT1L8A5_9HYPH</name>
<dbReference type="EMBL" id="JANCLU010000001">
    <property type="protein sequence ID" value="MCP8937148.1"/>
    <property type="molecule type" value="Genomic_DNA"/>
</dbReference>
<organism evidence="4 5">
    <name type="scientific">Alsobacter ponti</name>
    <dbReference type="NCBI Taxonomy" id="2962936"/>
    <lineage>
        <taxon>Bacteria</taxon>
        <taxon>Pseudomonadati</taxon>
        <taxon>Pseudomonadota</taxon>
        <taxon>Alphaproteobacteria</taxon>
        <taxon>Hyphomicrobiales</taxon>
        <taxon>Alsobacteraceae</taxon>
        <taxon>Alsobacter</taxon>
    </lineage>
</organism>
<evidence type="ECO:0000256" key="1">
    <source>
        <dbReference type="ARBA" id="ARBA00022679"/>
    </source>
</evidence>